<feature type="compositionally biased region" description="Polar residues" evidence="1">
    <location>
        <begin position="225"/>
        <end position="239"/>
    </location>
</feature>
<feature type="compositionally biased region" description="Low complexity" evidence="1">
    <location>
        <begin position="241"/>
        <end position="263"/>
    </location>
</feature>
<dbReference type="RefSeq" id="XP_067823320.1">
    <property type="nucleotide sequence ID" value="XM_067966415.1"/>
</dbReference>
<feature type="domain" description="Putative auto-transporter adhesin head GIN" evidence="4">
    <location>
        <begin position="667"/>
        <end position="825"/>
    </location>
</feature>
<evidence type="ECO:0000313" key="5">
    <source>
        <dbReference type="EMBL" id="TDH73822.1"/>
    </source>
</evidence>
<dbReference type="Pfam" id="PF10988">
    <property type="entry name" value="DUF2807"/>
    <property type="match status" value="1"/>
</dbReference>
<accession>A0A976IL77</accession>
<feature type="compositionally biased region" description="Polar residues" evidence="1">
    <location>
        <begin position="419"/>
        <end position="437"/>
    </location>
</feature>
<name>A0A976IL77_BRELC</name>
<reference evidence="5 6" key="1">
    <citation type="journal article" date="2021" name="Genome Biol.">
        <title>AFLAP: assembly-free linkage analysis pipeline using k-mers from genome sequencing data.</title>
        <authorList>
            <person name="Fletcher K."/>
            <person name="Zhang L."/>
            <person name="Gil J."/>
            <person name="Han R."/>
            <person name="Cavanaugh K."/>
            <person name="Michelmore R."/>
        </authorList>
    </citation>
    <scope>NUCLEOTIDE SEQUENCE [LARGE SCALE GENOMIC DNA]</scope>
    <source>
        <strain evidence="5 6">SF5</strain>
    </source>
</reference>
<gene>
    <name evidence="5" type="ORF">CCR75_008363</name>
</gene>
<proteinExistence type="predicted"/>
<feature type="region of interest" description="Disordered" evidence="1">
    <location>
        <begin position="401"/>
        <end position="437"/>
    </location>
</feature>
<dbReference type="InterPro" id="IPR021255">
    <property type="entry name" value="DUF2807"/>
</dbReference>
<keyword evidence="2" id="KW-1133">Transmembrane helix</keyword>
<keyword evidence="2" id="KW-0472">Membrane</keyword>
<dbReference type="PANTHER" id="PTHR39200">
    <property type="entry name" value="HYPOTHETICAL EXPORTED PROTEIN"/>
    <property type="match status" value="1"/>
</dbReference>
<feature type="compositionally biased region" description="Low complexity" evidence="1">
    <location>
        <begin position="289"/>
        <end position="330"/>
    </location>
</feature>
<dbReference type="PANTHER" id="PTHR39200:SF1">
    <property type="entry name" value="AUTO-TRANSPORTER ADHESIN HEAD GIN DOMAIN-CONTAINING PROTEIN-RELATED"/>
    <property type="match status" value="1"/>
</dbReference>
<evidence type="ECO:0000256" key="1">
    <source>
        <dbReference type="SAM" id="MobiDB-lite"/>
    </source>
</evidence>
<comment type="caution">
    <text evidence="5">The sequence shown here is derived from an EMBL/GenBank/DDBJ whole genome shotgun (WGS) entry which is preliminary data.</text>
</comment>
<feature type="signal peptide" evidence="3">
    <location>
        <begin position="1"/>
        <end position="19"/>
    </location>
</feature>
<dbReference type="GeneID" id="94352086"/>
<organism evidence="5 6">
    <name type="scientific">Bremia lactucae</name>
    <name type="common">Lettuce downy mildew</name>
    <dbReference type="NCBI Taxonomy" id="4779"/>
    <lineage>
        <taxon>Eukaryota</taxon>
        <taxon>Sar</taxon>
        <taxon>Stramenopiles</taxon>
        <taxon>Oomycota</taxon>
        <taxon>Peronosporomycetes</taxon>
        <taxon>Peronosporales</taxon>
        <taxon>Peronosporaceae</taxon>
        <taxon>Bremia</taxon>
    </lineage>
</organism>
<sequence length="947" mass="98996">MKLSVCLAFMAVARETAFAWTFDASEVNHHEGIDGEHQPLQRTWTITSTAQLEQLYLAVPGRVFVELDPSLLPMTKNPEEKAPSKELPNVPVKVNSATERPGVLPGVTPGVRPGFIPGVVPGFVPGENPAEHNEGPRWKKNESSLVDKTVEVPSKATSTKIPVTSSPDTIATEVPGVLPGVTPGVRPGVIPGVEPGFVPGENPAGQKAGSGLADKSSEAPPKATATKNPVTNTPETTASEVPGVLPGVTPGVNPGVIPGVEPGFVPGENPAGQKADSGLADKSSENPSKATATKNPVTNTPKTTASEVPGVLPGVTPGVNPGVIPGVEPGFIPGENPAGQKADSGLADKSFENPSEATATKNPVTSVPKTTASEVPGVLPGVTPGVNPGVIPGVEPGFIPGENFAGQKADSGLADKSFENPSEATATKNPVTSVPKTTASEVPGVLPGVTPGVNPGVIPGVEPGFTPGENFAGQKAESILADKSVEVPSTDPATRTLKSYTPESPASEMPGVLPGVTPGVNPGVIPGVEPGFVPGEKAVGPNAASGLSDKTFEVPSLMLRKHHQHKKDDEESEREETIVAKIVVTGNSTDLLNMFEVAPLHSRRNDGLTLHLKNEDAYGKGYVQTQIFLFEKNLLRRVTTAFAGDVVLNDDVVMVRDTEADVSFACVGDGNLYFESKVNATLGSLEVEVTGSGVVQMKIPFMNLDGNLNVEVAGSGVVALITDSFAADSVKTTLSGSGNIVMDTNELLLQKLEASVYGSGTSSFATTGSVDKETLKLSGSGQLLAGSIVARRSDVEVWGDGELFVQVTDKLTVSTSVWGRVGYVNTTPSNIKIKGWWFWREASSIVYSAAVNKVVIYEPAVVPTKRPVYFSIETSKSALSNDPDYVIVKTEQKQADLMTMSLSSVQHIDESQGLFYAIIGASVMVANVVAARSWAARRSRRQYTRLR</sequence>
<feature type="chain" id="PRO_5037080332" description="Putative auto-transporter adhesin head GIN domain-containing protein" evidence="3">
    <location>
        <begin position="20"/>
        <end position="947"/>
    </location>
</feature>
<dbReference type="AlphaFoldDB" id="A0A976IL77"/>
<keyword evidence="3" id="KW-0732">Signal</keyword>
<feature type="region of interest" description="Disordered" evidence="1">
    <location>
        <begin position="488"/>
        <end position="511"/>
    </location>
</feature>
<keyword evidence="2" id="KW-0812">Transmembrane</keyword>
<evidence type="ECO:0000256" key="2">
    <source>
        <dbReference type="SAM" id="Phobius"/>
    </source>
</evidence>
<dbReference type="Proteomes" id="UP000294530">
    <property type="component" value="Unassembled WGS sequence"/>
</dbReference>
<keyword evidence="6" id="KW-1185">Reference proteome</keyword>
<evidence type="ECO:0000259" key="4">
    <source>
        <dbReference type="Pfam" id="PF10988"/>
    </source>
</evidence>
<evidence type="ECO:0000313" key="6">
    <source>
        <dbReference type="Proteomes" id="UP000294530"/>
    </source>
</evidence>
<protein>
    <recommendedName>
        <fullName evidence="4">Putative auto-transporter adhesin head GIN domain-containing protein</fullName>
    </recommendedName>
</protein>
<dbReference type="OrthoDB" id="67913at2759"/>
<dbReference type="KEGG" id="blac:94352086"/>
<evidence type="ECO:0000256" key="3">
    <source>
        <dbReference type="SAM" id="SignalP"/>
    </source>
</evidence>
<dbReference type="EMBL" id="SHOA02000005">
    <property type="protein sequence ID" value="TDH73822.1"/>
    <property type="molecule type" value="Genomic_DNA"/>
</dbReference>
<feature type="compositionally biased region" description="Polar residues" evidence="1">
    <location>
        <begin position="491"/>
        <end position="504"/>
    </location>
</feature>
<dbReference type="Gene3D" id="2.160.20.120">
    <property type="match status" value="1"/>
</dbReference>
<feature type="region of interest" description="Disordered" evidence="1">
    <location>
        <begin position="192"/>
        <end position="381"/>
    </location>
</feature>
<feature type="compositionally biased region" description="Polar residues" evidence="1">
    <location>
        <begin position="352"/>
        <end position="373"/>
    </location>
</feature>
<feature type="transmembrane region" description="Helical" evidence="2">
    <location>
        <begin position="913"/>
        <end position="935"/>
    </location>
</feature>